<dbReference type="Proteomes" id="UP000031641">
    <property type="component" value="Chromosome"/>
</dbReference>
<dbReference type="InterPro" id="IPR036805">
    <property type="entry name" value="Tscrpt_elong_fac_GreA/B_N_sf"/>
</dbReference>
<reference evidence="13" key="1">
    <citation type="journal article" date="2014" name="Genome Announc.">
        <title>Complete Genome Sequence of Mycoplasma canadense Strain HAZ 360_1 from Bovine Mastitic Milk in Japan.</title>
        <authorList>
            <person name="Hata E."/>
        </authorList>
    </citation>
    <scope>NUCLEOTIDE SEQUENCE [LARGE SCALE GENOMIC DNA]</scope>
    <source>
        <strain evidence="13">HAZ360_1</strain>
    </source>
</reference>
<dbReference type="GO" id="GO:0032784">
    <property type="term" value="P:regulation of DNA-templated transcription elongation"/>
    <property type="evidence" value="ECO:0007669"/>
    <property type="project" value="UniProtKB-UniRule"/>
</dbReference>
<dbReference type="AlphaFoldDB" id="A0A077LBP2"/>
<dbReference type="PROSITE" id="PS00830">
    <property type="entry name" value="GREAB_2"/>
    <property type="match status" value="1"/>
</dbReference>
<feature type="domain" description="Transcription elongation factor GreA/GreB N-terminal" evidence="11">
    <location>
        <begin position="15"/>
        <end position="83"/>
    </location>
</feature>
<dbReference type="InterPro" id="IPR036953">
    <property type="entry name" value="GreA/GreB_C_sf"/>
</dbReference>
<dbReference type="NCBIfam" id="TIGR01462">
    <property type="entry name" value="greA"/>
    <property type="match status" value="1"/>
</dbReference>
<dbReference type="HOGENOM" id="CLU_101379_2_1_14"/>
<dbReference type="Gene3D" id="3.10.50.30">
    <property type="entry name" value="Transcription elongation factor, GreA/GreB, C-terminal domain"/>
    <property type="match status" value="1"/>
</dbReference>
<proteinExistence type="inferred from homology"/>
<dbReference type="EMBL" id="AP014631">
    <property type="protein sequence ID" value="BAP39549.1"/>
    <property type="molecule type" value="Genomic_DNA"/>
</dbReference>
<dbReference type="SUPFAM" id="SSF54534">
    <property type="entry name" value="FKBP-like"/>
    <property type="match status" value="1"/>
</dbReference>
<keyword evidence="5 8" id="KW-0804">Transcription</keyword>
<keyword evidence="13" id="KW-1185">Reference proteome</keyword>
<dbReference type="NCBIfam" id="NF001263">
    <property type="entry name" value="PRK00226.1-4"/>
    <property type="match status" value="1"/>
</dbReference>
<evidence type="ECO:0000256" key="7">
    <source>
        <dbReference type="ARBA" id="ARBA00030776"/>
    </source>
</evidence>
<dbReference type="GO" id="GO:0003746">
    <property type="term" value="F:translation elongation factor activity"/>
    <property type="evidence" value="ECO:0007669"/>
    <property type="project" value="UniProtKB-KW"/>
</dbReference>
<dbReference type="InterPro" id="IPR006359">
    <property type="entry name" value="Tscrpt_elong_fac_GreA"/>
</dbReference>
<dbReference type="STRING" id="29554.MCAN360_0369"/>
<dbReference type="FunFam" id="1.10.287.180:FF:000001">
    <property type="entry name" value="Transcription elongation factor GreA"/>
    <property type="match status" value="1"/>
</dbReference>
<dbReference type="Pfam" id="PF01272">
    <property type="entry name" value="GreA_GreB"/>
    <property type="match status" value="1"/>
</dbReference>
<dbReference type="PIRSF" id="PIRSF006092">
    <property type="entry name" value="GreA_GreB"/>
    <property type="match status" value="1"/>
</dbReference>
<dbReference type="InterPro" id="IPR018151">
    <property type="entry name" value="TF_GreA/GreB_CS"/>
</dbReference>
<keyword evidence="3 8" id="KW-0805">Transcription regulation</keyword>
<evidence type="ECO:0000256" key="8">
    <source>
        <dbReference type="HAMAP-Rule" id="MF_00105"/>
    </source>
</evidence>
<dbReference type="InterPro" id="IPR022691">
    <property type="entry name" value="Tscrpt_elong_fac_GreA/B_N"/>
</dbReference>
<protein>
    <recommendedName>
        <fullName evidence="2 8">Transcription elongation factor GreA</fullName>
    </recommendedName>
    <alternativeName>
        <fullName evidence="7 8">Transcript cleavage factor GreA</fullName>
    </alternativeName>
</protein>
<dbReference type="Gene3D" id="1.10.287.180">
    <property type="entry name" value="Transcription elongation factor, GreA/GreB, N-terminal domain"/>
    <property type="match status" value="1"/>
</dbReference>
<evidence type="ECO:0000256" key="3">
    <source>
        <dbReference type="ARBA" id="ARBA00023015"/>
    </source>
</evidence>
<accession>A0A077LBP2</accession>
<dbReference type="KEGG" id="mcan:MCAN360_0369"/>
<evidence type="ECO:0000259" key="10">
    <source>
        <dbReference type="Pfam" id="PF01272"/>
    </source>
</evidence>
<keyword evidence="12" id="KW-0648">Protein biosynthesis</keyword>
<evidence type="ECO:0000256" key="9">
    <source>
        <dbReference type="RuleBase" id="RU000556"/>
    </source>
</evidence>
<comment type="function">
    <text evidence="6 8 9">Necessary for efficient RNA polymerase transcription elongation past template-encoded arresting sites. The arresting sites in DNA have the property of trapping a certain fraction of elongating RNA polymerases that pass through, resulting in locked ternary complexes. Cleavage of the nascent transcript by cleavage factors such as GreA or GreB allows the resumption of elongation from the new 3'terminus. GreA releases sequences of 2 to 3 nucleotides.</text>
</comment>
<dbReference type="InterPro" id="IPR001437">
    <property type="entry name" value="Tscrpt_elong_fac_GreA/B_C"/>
</dbReference>
<evidence type="ECO:0000259" key="11">
    <source>
        <dbReference type="Pfam" id="PF03449"/>
    </source>
</evidence>
<comment type="similarity">
    <text evidence="1 8 9">Belongs to the GreA/GreB family.</text>
</comment>
<dbReference type="InterPro" id="IPR023459">
    <property type="entry name" value="Tscrpt_elong_fac_GreA/B_fam"/>
</dbReference>
<keyword evidence="4 8" id="KW-0238">DNA-binding</keyword>
<organism evidence="12 13">
    <name type="scientific">Metamycoplasma canadense</name>
    <dbReference type="NCBI Taxonomy" id="29554"/>
    <lineage>
        <taxon>Bacteria</taxon>
        <taxon>Bacillati</taxon>
        <taxon>Mycoplasmatota</taxon>
        <taxon>Mycoplasmoidales</taxon>
        <taxon>Metamycoplasmataceae</taxon>
        <taxon>Metamycoplasma</taxon>
    </lineage>
</organism>
<dbReference type="InterPro" id="IPR028624">
    <property type="entry name" value="Tscrpt_elong_fac_GreA/B"/>
</dbReference>
<feature type="domain" description="Transcription elongation factor GreA/GreB C-terminal" evidence="10">
    <location>
        <begin position="93"/>
        <end position="164"/>
    </location>
</feature>
<gene>
    <name evidence="8 12" type="primary">greA</name>
    <name evidence="12" type="ORF">MCAN360_0369</name>
</gene>
<evidence type="ECO:0000313" key="13">
    <source>
        <dbReference type="Proteomes" id="UP000031641"/>
    </source>
</evidence>
<dbReference type="GO" id="GO:0070063">
    <property type="term" value="F:RNA polymerase binding"/>
    <property type="evidence" value="ECO:0007669"/>
    <property type="project" value="InterPro"/>
</dbReference>
<evidence type="ECO:0000256" key="6">
    <source>
        <dbReference type="ARBA" id="ARBA00024916"/>
    </source>
</evidence>
<keyword evidence="12" id="KW-0251">Elongation factor</keyword>
<evidence type="ECO:0000256" key="2">
    <source>
        <dbReference type="ARBA" id="ARBA00013729"/>
    </source>
</evidence>
<dbReference type="HAMAP" id="MF_00105">
    <property type="entry name" value="GreA_GreB"/>
    <property type="match status" value="1"/>
</dbReference>
<dbReference type="PANTHER" id="PTHR30437:SF4">
    <property type="entry name" value="TRANSCRIPTION ELONGATION FACTOR GREA"/>
    <property type="match status" value="1"/>
</dbReference>
<name>A0A077LBP2_9BACT</name>
<evidence type="ECO:0000256" key="4">
    <source>
        <dbReference type="ARBA" id="ARBA00023125"/>
    </source>
</evidence>
<sequence>MLKKEKIKFMEDKKIYLTKESLEQYNKRLVYLQQEARPLVIEEIKEARNQGDLSENAEYDAARDKQAAIENEILEIQHILENAILIDEDFSDSNIVRIGSTVKLLDLKTKEILTVIIVGALDADPFNGKISNSSPLAKAILNHKVDDTVEVDAPKKYKVRIESIM</sequence>
<evidence type="ECO:0000256" key="5">
    <source>
        <dbReference type="ARBA" id="ARBA00023163"/>
    </source>
</evidence>
<evidence type="ECO:0000256" key="1">
    <source>
        <dbReference type="ARBA" id="ARBA00008213"/>
    </source>
</evidence>
<dbReference type="GO" id="GO:0006354">
    <property type="term" value="P:DNA-templated transcription elongation"/>
    <property type="evidence" value="ECO:0007669"/>
    <property type="project" value="TreeGrafter"/>
</dbReference>
<dbReference type="Pfam" id="PF03449">
    <property type="entry name" value="GreA_GreB_N"/>
    <property type="match status" value="1"/>
</dbReference>
<dbReference type="SUPFAM" id="SSF46557">
    <property type="entry name" value="GreA transcript cleavage protein, N-terminal domain"/>
    <property type="match status" value="1"/>
</dbReference>
<evidence type="ECO:0000313" key="12">
    <source>
        <dbReference type="EMBL" id="BAP39549.1"/>
    </source>
</evidence>
<dbReference type="PANTHER" id="PTHR30437">
    <property type="entry name" value="TRANSCRIPTION ELONGATION FACTOR GREA"/>
    <property type="match status" value="1"/>
</dbReference>
<dbReference type="GO" id="GO:0003677">
    <property type="term" value="F:DNA binding"/>
    <property type="evidence" value="ECO:0007669"/>
    <property type="project" value="UniProtKB-UniRule"/>
</dbReference>